<dbReference type="GO" id="GO:0005484">
    <property type="term" value="F:SNAP receptor activity"/>
    <property type="evidence" value="ECO:0007669"/>
    <property type="project" value="TreeGrafter"/>
</dbReference>
<reference evidence="4 5" key="1">
    <citation type="submission" date="2009-08" db="EMBL/GenBank/DDBJ databases">
        <title>The Genome Sequence of Spizellomyces punctatus strain DAOM BR117.</title>
        <authorList>
            <consortium name="The Broad Institute Genome Sequencing Platform"/>
            <person name="Russ C."/>
            <person name="Cuomo C."/>
            <person name="Shea T."/>
            <person name="Young S.K."/>
            <person name="Zeng Q."/>
            <person name="Koehrsen M."/>
            <person name="Haas B."/>
            <person name="Borodovsky M."/>
            <person name="Guigo R."/>
            <person name="Alvarado L."/>
            <person name="Berlin A."/>
            <person name="Bochicchio J."/>
            <person name="Borenstein D."/>
            <person name="Chapman S."/>
            <person name="Chen Z."/>
            <person name="Engels R."/>
            <person name="Freedman E."/>
            <person name="Gellesch M."/>
            <person name="Goldberg J."/>
            <person name="Griggs A."/>
            <person name="Gujja S."/>
            <person name="Heiman D."/>
            <person name="Hepburn T."/>
            <person name="Howarth C."/>
            <person name="Jen D."/>
            <person name="Larson L."/>
            <person name="Lewis B."/>
            <person name="Mehta T."/>
            <person name="Park D."/>
            <person name="Pearson M."/>
            <person name="Roberts A."/>
            <person name="Saif S."/>
            <person name="Shenoy N."/>
            <person name="Sisk P."/>
            <person name="Stolte C."/>
            <person name="Sykes S."/>
            <person name="Thomson T."/>
            <person name="Walk T."/>
            <person name="White J."/>
            <person name="Yandava C."/>
            <person name="Burger G."/>
            <person name="Gray M.W."/>
            <person name="Holland P.W.H."/>
            <person name="King N."/>
            <person name="Lang F.B.F."/>
            <person name="Roger A.J."/>
            <person name="Ruiz-Trillo I."/>
            <person name="Lander E."/>
            <person name="Nusbaum C."/>
        </authorList>
    </citation>
    <scope>NUCLEOTIDE SEQUENCE [LARGE SCALE GENOMIC DNA]</scope>
    <source>
        <strain evidence="4 5">DAOM BR117</strain>
    </source>
</reference>
<name>A0A0L0HEL8_SPIPD</name>
<dbReference type="GO" id="GO:0005886">
    <property type="term" value="C:plasma membrane"/>
    <property type="evidence" value="ECO:0007669"/>
    <property type="project" value="TreeGrafter"/>
</dbReference>
<dbReference type="GO" id="GO:0006887">
    <property type="term" value="P:exocytosis"/>
    <property type="evidence" value="ECO:0007669"/>
    <property type="project" value="TreeGrafter"/>
</dbReference>
<feature type="domain" description="T-SNARE coiled-coil homology" evidence="3">
    <location>
        <begin position="61"/>
        <end position="123"/>
    </location>
</feature>
<dbReference type="SMART" id="SM00397">
    <property type="entry name" value="t_SNARE"/>
    <property type="match status" value="2"/>
</dbReference>
<evidence type="ECO:0000313" key="4">
    <source>
        <dbReference type="EMBL" id="KNC99471.1"/>
    </source>
</evidence>
<accession>A0A0L0HEL8</accession>
<evidence type="ECO:0000313" key="5">
    <source>
        <dbReference type="Proteomes" id="UP000053201"/>
    </source>
</evidence>
<dbReference type="PANTHER" id="PTHR19305">
    <property type="entry name" value="SYNAPTOSOMAL ASSOCIATED PROTEIN"/>
    <property type="match status" value="1"/>
</dbReference>
<feature type="region of interest" description="Disordered" evidence="2">
    <location>
        <begin position="1"/>
        <end position="51"/>
    </location>
</feature>
<dbReference type="STRING" id="645134.A0A0L0HEL8"/>
<dbReference type="OMA" id="NDPYARK"/>
<dbReference type="InterPro" id="IPR000727">
    <property type="entry name" value="T_SNARE_dom"/>
</dbReference>
<evidence type="ECO:0000256" key="1">
    <source>
        <dbReference type="ARBA" id="ARBA00009480"/>
    </source>
</evidence>
<gene>
    <name evidence="4" type="ORF">SPPG_05706</name>
</gene>
<dbReference type="GO" id="GO:0031201">
    <property type="term" value="C:SNARE complex"/>
    <property type="evidence" value="ECO:0007669"/>
    <property type="project" value="TreeGrafter"/>
</dbReference>
<dbReference type="RefSeq" id="XP_016607511.1">
    <property type="nucleotide sequence ID" value="XM_016753920.1"/>
</dbReference>
<evidence type="ECO:0000256" key="2">
    <source>
        <dbReference type="SAM" id="MobiDB-lite"/>
    </source>
</evidence>
<dbReference type="GeneID" id="27689066"/>
<comment type="similarity">
    <text evidence="1">Belongs to the SNAP-25 family.</text>
</comment>
<dbReference type="SUPFAM" id="SSF58038">
    <property type="entry name" value="SNARE fusion complex"/>
    <property type="match status" value="2"/>
</dbReference>
<dbReference type="Proteomes" id="UP000053201">
    <property type="component" value="Unassembled WGS sequence"/>
</dbReference>
<dbReference type="Gene3D" id="1.20.5.110">
    <property type="match status" value="2"/>
</dbReference>
<proteinExistence type="inferred from homology"/>
<dbReference type="eggNOG" id="KOG3065">
    <property type="taxonomic scope" value="Eukaryota"/>
</dbReference>
<dbReference type="FunCoup" id="A0A0L0HEL8">
    <property type="interactions" value="23"/>
</dbReference>
<feature type="domain" description="T-SNARE coiled-coil homology" evidence="3">
    <location>
        <begin position="198"/>
        <end position="260"/>
    </location>
</feature>
<dbReference type="GO" id="GO:0019905">
    <property type="term" value="F:syntaxin binding"/>
    <property type="evidence" value="ECO:0007669"/>
    <property type="project" value="TreeGrafter"/>
</dbReference>
<feature type="region of interest" description="Disordered" evidence="2">
    <location>
        <begin position="140"/>
        <end position="169"/>
    </location>
</feature>
<dbReference type="OrthoDB" id="18679at2759"/>
<dbReference type="VEuPathDB" id="FungiDB:SPPG_05706"/>
<evidence type="ECO:0000259" key="3">
    <source>
        <dbReference type="PROSITE" id="PS50192"/>
    </source>
</evidence>
<organism evidence="4 5">
    <name type="scientific">Spizellomyces punctatus (strain DAOM BR117)</name>
    <dbReference type="NCBI Taxonomy" id="645134"/>
    <lineage>
        <taxon>Eukaryota</taxon>
        <taxon>Fungi</taxon>
        <taxon>Fungi incertae sedis</taxon>
        <taxon>Chytridiomycota</taxon>
        <taxon>Chytridiomycota incertae sedis</taxon>
        <taxon>Chytridiomycetes</taxon>
        <taxon>Spizellomycetales</taxon>
        <taxon>Spizellomycetaceae</taxon>
        <taxon>Spizellomyces</taxon>
    </lineage>
</organism>
<dbReference type="GO" id="GO:0006906">
    <property type="term" value="P:vesicle fusion"/>
    <property type="evidence" value="ECO:0007669"/>
    <property type="project" value="TreeGrafter"/>
</dbReference>
<dbReference type="AlphaFoldDB" id="A0A0L0HEL8"/>
<feature type="compositionally biased region" description="Acidic residues" evidence="2">
    <location>
        <begin position="42"/>
        <end position="51"/>
    </location>
</feature>
<dbReference type="EMBL" id="KQ257458">
    <property type="protein sequence ID" value="KNC99471.1"/>
    <property type="molecule type" value="Genomic_DNA"/>
</dbReference>
<keyword evidence="5" id="KW-1185">Reference proteome</keyword>
<dbReference type="InParanoid" id="A0A0L0HEL8"/>
<protein>
    <recommendedName>
        <fullName evidence="3">t-SNARE coiled-coil homology domain-containing protein</fullName>
    </recommendedName>
</protein>
<dbReference type="CDD" id="cd15856">
    <property type="entry name" value="SNARE_SNAP29C"/>
    <property type="match status" value="1"/>
</dbReference>
<dbReference type="PROSITE" id="PS50192">
    <property type="entry name" value="T_SNARE"/>
    <property type="match status" value="2"/>
</dbReference>
<sequence>MSWRDYGGEVAPPQPAGNRWAAAAAQAADGNRSSTGYRSWETVDDEPEDYDNTDWLQRKTKKVQNDSLQSTRRALQRLNETDAIATSNLTRLNQQSEQLYKVNSRLESAEQHVKVSDSKADHLKSLNRYFFLPSFGGKKAREREEAAKRENAERSTRDESALERDRQARDERFQSIRNANYMSSTRGMYSTPQGIEHDNTEEEIDNNLDQISSGLQRLKMMSQSMNTELDSQRDMIGRISDRTDRTGERIRNTTRKIDRIK</sequence>
<dbReference type="PANTHER" id="PTHR19305:SF9">
    <property type="entry name" value="SYNAPTOSOMAL-ASSOCIATED PROTEIN 29"/>
    <property type="match status" value="1"/>
</dbReference>